<dbReference type="InterPro" id="IPR025857">
    <property type="entry name" value="MacB_PCD"/>
</dbReference>
<evidence type="ECO:0000313" key="10">
    <source>
        <dbReference type="Proteomes" id="UP001302349"/>
    </source>
</evidence>
<evidence type="ECO:0000256" key="6">
    <source>
        <dbReference type="SAM" id="Phobius"/>
    </source>
</evidence>
<dbReference type="RefSeq" id="WP_317489505.1">
    <property type="nucleotide sequence ID" value="NZ_CP136051.1"/>
</dbReference>
<feature type="transmembrane region" description="Helical" evidence="6">
    <location>
        <begin position="744"/>
        <end position="763"/>
    </location>
</feature>
<dbReference type="InterPro" id="IPR003838">
    <property type="entry name" value="ABC3_permease_C"/>
</dbReference>
<keyword evidence="2" id="KW-1003">Cell membrane</keyword>
<feature type="transmembrane region" description="Helical" evidence="6">
    <location>
        <begin position="775"/>
        <end position="796"/>
    </location>
</feature>
<gene>
    <name evidence="9" type="ORF">RT717_27430</name>
</gene>
<feature type="transmembrane region" description="Helical" evidence="6">
    <location>
        <begin position="692"/>
        <end position="716"/>
    </location>
</feature>
<dbReference type="Pfam" id="PF02687">
    <property type="entry name" value="FtsX"/>
    <property type="match status" value="2"/>
</dbReference>
<feature type="transmembrane region" description="Helical" evidence="6">
    <location>
        <begin position="391"/>
        <end position="413"/>
    </location>
</feature>
<evidence type="ECO:0000256" key="3">
    <source>
        <dbReference type="ARBA" id="ARBA00022692"/>
    </source>
</evidence>
<evidence type="ECO:0000313" key="9">
    <source>
        <dbReference type="EMBL" id="WOK06804.1"/>
    </source>
</evidence>
<evidence type="ECO:0000259" key="8">
    <source>
        <dbReference type="Pfam" id="PF12704"/>
    </source>
</evidence>
<reference evidence="9 10" key="1">
    <citation type="journal article" date="2023" name="Microbiol. Resour. Announc.">
        <title>Complete Genome Sequence of Imperialibacter roseus strain P4T.</title>
        <authorList>
            <person name="Tizabi D.R."/>
            <person name="Bachvaroff T."/>
            <person name="Hill R.T."/>
        </authorList>
    </citation>
    <scope>NUCLEOTIDE SEQUENCE [LARGE SCALE GENOMIC DNA]</scope>
    <source>
        <strain evidence="9 10">P4T</strain>
    </source>
</reference>
<dbReference type="Pfam" id="PF12704">
    <property type="entry name" value="MacB_PCD"/>
    <property type="match status" value="2"/>
</dbReference>
<name>A0ABZ0IQX7_9BACT</name>
<protein>
    <submittedName>
        <fullName evidence="9">ABC transporter permease</fullName>
    </submittedName>
</protein>
<feature type="domain" description="MacB-like periplasmic core" evidence="8">
    <location>
        <begin position="20"/>
        <end position="243"/>
    </location>
</feature>
<keyword evidence="5 6" id="KW-0472">Membrane</keyword>
<dbReference type="PANTHER" id="PTHR30572">
    <property type="entry name" value="MEMBRANE COMPONENT OF TRANSPORTER-RELATED"/>
    <property type="match status" value="1"/>
</dbReference>
<dbReference type="Proteomes" id="UP001302349">
    <property type="component" value="Chromosome"/>
</dbReference>
<feature type="domain" description="ABC3 transporter permease C-terminal" evidence="7">
    <location>
        <begin position="300"/>
        <end position="418"/>
    </location>
</feature>
<feature type="transmembrane region" description="Helical" evidence="6">
    <location>
        <begin position="21"/>
        <end position="41"/>
    </location>
</feature>
<evidence type="ECO:0000256" key="2">
    <source>
        <dbReference type="ARBA" id="ARBA00022475"/>
    </source>
</evidence>
<keyword evidence="3 6" id="KW-0812">Transmembrane</keyword>
<comment type="subcellular location">
    <subcellularLocation>
        <location evidence="1">Cell membrane</location>
        <topology evidence="1">Multi-pass membrane protein</topology>
    </subcellularLocation>
</comment>
<feature type="domain" description="MacB-like periplasmic core" evidence="8">
    <location>
        <begin position="445"/>
        <end position="648"/>
    </location>
</feature>
<feature type="domain" description="ABC3 transporter permease C-terminal" evidence="7">
    <location>
        <begin position="695"/>
        <end position="808"/>
    </location>
</feature>
<dbReference type="InterPro" id="IPR050250">
    <property type="entry name" value="Macrolide_Exporter_MacB"/>
</dbReference>
<evidence type="ECO:0000256" key="1">
    <source>
        <dbReference type="ARBA" id="ARBA00004651"/>
    </source>
</evidence>
<organism evidence="9 10">
    <name type="scientific">Imperialibacter roseus</name>
    <dbReference type="NCBI Taxonomy" id="1324217"/>
    <lineage>
        <taxon>Bacteria</taxon>
        <taxon>Pseudomonadati</taxon>
        <taxon>Bacteroidota</taxon>
        <taxon>Cytophagia</taxon>
        <taxon>Cytophagales</taxon>
        <taxon>Flammeovirgaceae</taxon>
        <taxon>Imperialibacter</taxon>
    </lineage>
</organism>
<evidence type="ECO:0000256" key="4">
    <source>
        <dbReference type="ARBA" id="ARBA00022989"/>
    </source>
</evidence>
<dbReference type="EMBL" id="CP136051">
    <property type="protein sequence ID" value="WOK06804.1"/>
    <property type="molecule type" value="Genomic_DNA"/>
</dbReference>
<accession>A0ABZ0IQX7</accession>
<sequence length="815" mass="90528">MLKNILTVAIRNLLKQRFYSILNVFGLGVGLAVFMVISLYIDYQFSYDGFYEKGNRLYRIDQTFIWGDAYPTFGSTGPGVSDAIRTDIPGVEQTARVYTAGDRVVSVPSQQNGVAYEDNGVGAVDSTFLQLFTFQMIAGDASTALDEPFSVVITRSSALKYFGKVDALGQTLKMTDGRTEGLYKVTGVMEDVPPNSHFSFNILASMSSFPEVAARNTAWFWSGFVTYALLKEGANPESIREAIFDLPSKRAGKAYETITSGGKPWHLYLVPLSDIWLHSVSSPNRLGPTSNILYVYVLSAIAIMVLVLASVNYMNMATARSVSRSKEVGVRKMMGALKEHLLFQFLAESFILVIFSSALAIGLVELCLPYFNSLAGIQLSTLGLFDSGMKIIFLLIIIVSTALLAGAYPAFYMARFSPIQALRKQNKVGKGGQLLRGGLVVFQFAISITLVVLSFIVYDQITYLQNRDIGFDKNNLIIVPQVQRMDSVKRVSFREVLSNNPSVASVGMSTSVPPNIWDGDSFTTEDDPENEQPINYMNVSNNYLQTLGVEVLHGRIFEEGFQADRTSVVLNENAVKALGWNNDETVIGKKLLYWDTRFNVIGVIRDFNYWTLDSPIQPLAVFPYGAPITHQETHFLSVRLKPENDQAADVKDFLSFLTLQWDEFAPGLPFSYQFTDAMFFSAFEFEQRLGQLFSVFTGLAILIACMGLLGLASYMAEVRNKEIGIRKVLGASVSQLVVLMGKDFARLVIIAFAISVPLGWWAANVWLQNYQYRTSINWQVFAYAGLSALILAILTVSYQSVKTAFSNPVDILHEE</sequence>
<feature type="transmembrane region" description="Helical" evidence="6">
    <location>
        <begin position="341"/>
        <end position="371"/>
    </location>
</feature>
<keyword evidence="4 6" id="KW-1133">Transmembrane helix</keyword>
<dbReference type="PANTHER" id="PTHR30572:SF18">
    <property type="entry name" value="ABC-TYPE MACROLIDE FAMILY EXPORT SYSTEM PERMEASE COMPONENT 2"/>
    <property type="match status" value="1"/>
</dbReference>
<evidence type="ECO:0000256" key="5">
    <source>
        <dbReference type="ARBA" id="ARBA00023136"/>
    </source>
</evidence>
<keyword evidence="10" id="KW-1185">Reference proteome</keyword>
<feature type="transmembrane region" description="Helical" evidence="6">
    <location>
        <begin position="434"/>
        <end position="458"/>
    </location>
</feature>
<feature type="transmembrane region" description="Helical" evidence="6">
    <location>
        <begin position="293"/>
        <end position="314"/>
    </location>
</feature>
<proteinExistence type="predicted"/>
<evidence type="ECO:0000259" key="7">
    <source>
        <dbReference type="Pfam" id="PF02687"/>
    </source>
</evidence>